<dbReference type="GO" id="GO:0030313">
    <property type="term" value="C:cell envelope"/>
    <property type="evidence" value="ECO:0007669"/>
    <property type="project" value="UniProtKB-SubCell"/>
</dbReference>
<evidence type="ECO:0000313" key="4">
    <source>
        <dbReference type="EMBL" id="SPW54935.1"/>
    </source>
</evidence>
<comment type="subcellular location">
    <subcellularLocation>
        <location evidence="1">Cell envelope</location>
    </subcellularLocation>
</comment>
<keyword evidence="3" id="KW-0472">Membrane</keyword>
<dbReference type="GO" id="GO:0006825">
    <property type="term" value="P:copper ion transport"/>
    <property type="evidence" value="ECO:0007669"/>
    <property type="project" value="InterPro"/>
</dbReference>
<gene>
    <name evidence="4" type="primary">yebZ_2</name>
    <name evidence="4" type="ORF">NCTC11126_04588</name>
</gene>
<comment type="function">
    <text evidence="2">Involved in copper resistance.</text>
</comment>
<dbReference type="InterPro" id="IPR032694">
    <property type="entry name" value="CopC/D"/>
</dbReference>
<evidence type="ECO:0000256" key="1">
    <source>
        <dbReference type="ARBA" id="ARBA00004196"/>
    </source>
</evidence>
<feature type="transmembrane region" description="Helical" evidence="3">
    <location>
        <begin position="6"/>
        <end position="29"/>
    </location>
</feature>
<keyword evidence="2" id="KW-0186">Copper</keyword>
<dbReference type="PANTHER" id="PTHR34820">
    <property type="entry name" value="INNER MEMBRANE PROTEIN YEBZ"/>
    <property type="match status" value="1"/>
</dbReference>
<protein>
    <submittedName>
        <fullName evidence="4">Putative copper resistance protein</fullName>
    </submittedName>
</protein>
<keyword evidence="3" id="KW-0812">Transmembrane</keyword>
<dbReference type="GO" id="GO:0046688">
    <property type="term" value="P:response to copper ion"/>
    <property type="evidence" value="ECO:0007669"/>
    <property type="project" value="UniProtKB-UniRule"/>
</dbReference>
<organism evidence="4 5">
    <name type="scientific">Escherichia coli</name>
    <dbReference type="NCBI Taxonomy" id="562"/>
    <lineage>
        <taxon>Bacteria</taxon>
        <taxon>Pseudomonadati</taxon>
        <taxon>Pseudomonadota</taxon>
        <taxon>Gammaproteobacteria</taxon>
        <taxon>Enterobacterales</taxon>
        <taxon>Enterobacteriaceae</taxon>
        <taxon>Escherichia</taxon>
    </lineage>
</organism>
<evidence type="ECO:0000256" key="3">
    <source>
        <dbReference type="SAM" id="Phobius"/>
    </source>
</evidence>
<dbReference type="GO" id="GO:0005886">
    <property type="term" value="C:plasma membrane"/>
    <property type="evidence" value="ECO:0007669"/>
    <property type="project" value="TreeGrafter"/>
</dbReference>
<dbReference type="AlphaFoldDB" id="A0A2X1M1H3"/>
<reference evidence="4 5" key="1">
    <citation type="submission" date="2018-06" db="EMBL/GenBank/DDBJ databases">
        <authorList>
            <consortium name="Pathogen Informatics"/>
            <person name="Doyle S."/>
        </authorList>
    </citation>
    <scope>NUCLEOTIDE SEQUENCE [LARGE SCALE GENOMIC DNA]</scope>
    <source>
        <strain evidence="4 5">NCTC11126</strain>
    </source>
</reference>
<dbReference type="Proteomes" id="UP000250561">
    <property type="component" value="Unassembled WGS sequence"/>
</dbReference>
<evidence type="ECO:0000313" key="5">
    <source>
        <dbReference type="Proteomes" id="UP000250561"/>
    </source>
</evidence>
<proteinExistence type="predicted"/>
<keyword evidence="3" id="KW-1133">Transmembrane helix</keyword>
<dbReference type="PANTHER" id="PTHR34820:SF4">
    <property type="entry name" value="INNER MEMBRANE PROTEIN YEBZ"/>
    <property type="match status" value="1"/>
</dbReference>
<dbReference type="EMBL" id="UARS01000009">
    <property type="protein sequence ID" value="SPW54935.1"/>
    <property type="molecule type" value="Genomic_DNA"/>
</dbReference>
<name>A0A2X1M1H3_ECOLX</name>
<evidence type="ECO:0000256" key="2">
    <source>
        <dbReference type="RuleBase" id="RU369037"/>
    </source>
</evidence>
<accession>A0A2X1M1H3</accession>
<sequence length="139" mass="15549">MLAFTWIALRFIHFTSLMLVFGFAMYGAWLAPLTIRRLLAKRFLRLQQHAAVWSLISATAMLAVQGGLMGTGWTDVFSPNIWQAVLQTQFGGVWLWQIVLAPRNVDRRPYATAEYATFAVYAHYRAIFSAGGSGACDAE</sequence>